<protein>
    <recommendedName>
        <fullName evidence="4">Lipocalin-like domain-containing protein</fullName>
    </recommendedName>
</protein>
<gene>
    <name evidence="2" type="ORF">AAY42_03380</name>
</gene>
<proteinExistence type="predicted"/>
<evidence type="ECO:0000313" key="2">
    <source>
        <dbReference type="EMBL" id="KQC29046.1"/>
    </source>
</evidence>
<dbReference type="STRING" id="346185.AAY42_03380"/>
<feature type="chain" id="PRO_5006186025" description="Lipocalin-like domain-containing protein" evidence="1">
    <location>
        <begin position="28"/>
        <end position="179"/>
    </location>
</feature>
<accession>A0A0Q0WUF0</accession>
<dbReference type="AlphaFoldDB" id="A0A0Q0WUF0"/>
<keyword evidence="1" id="KW-0732">Signal</keyword>
<organism evidence="2 3">
    <name type="scientific">Flagellimonas eckloniae</name>
    <dbReference type="NCBI Taxonomy" id="346185"/>
    <lineage>
        <taxon>Bacteria</taxon>
        <taxon>Pseudomonadati</taxon>
        <taxon>Bacteroidota</taxon>
        <taxon>Flavobacteriia</taxon>
        <taxon>Flavobacteriales</taxon>
        <taxon>Flavobacteriaceae</taxon>
        <taxon>Flagellimonas</taxon>
    </lineage>
</organism>
<sequence length="179" mass="19229">MKSIIQKLRMLPLLLLGMTLMTTISCSEDEAETPVEPEDISFRVSLTKIKATDTSGEGDANNVELEIYGDLTTSLTIGTTVDTRVLWSIAMDEAISVGQNDTQLIGEATFTVPEDQLSNSSITCAGELDENDGGGFFQFQGDESSTFTLAAINGTQDVELTFSEPAGQTVVVTFTVTRL</sequence>
<comment type="caution">
    <text evidence="2">The sequence shown here is derived from an EMBL/GenBank/DDBJ whole genome shotgun (WGS) entry which is preliminary data.</text>
</comment>
<feature type="signal peptide" evidence="1">
    <location>
        <begin position="1"/>
        <end position="27"/>
    </location>
</feature>
<name>A0A0Q0WUF0_9FLAO</name>
<evidence type="ECO:0000256" key="1">
    <source>
        <dbReference type="SAM" id="SignalP"/>
    </source>
</evidence>
<dbReference type="Proteomes" id="UP000050827">
    <property type="component" value="Unassembled WGS sequence"/>
</dbReference>
<dbReference type="OrthoDB" id="1446486at2"/>
<evidence type="ECO:0000313" key="3">
    <source>
        <dbReference type="Proteomes" id="UP000050827"/>
    </source>
</evidence>
<dbReference type="RefSeq" id="WP_055392595.1">
    <property type="nucleotide sequence ID" value="NZ_LCTZ01000002.1"/>
</dbReference>
<evidence type="ECO:0008006" key="4">
    <source>
        <dbReference type="Google" id="ProtNLM"/>
    </source>
</evidence>
<reference evidence="2 3" key="1">
    <citation type="submission" date="2015-04" db="EMBL/GenBank/DDBJ databases">
        <title>Complete genome of flavobacterium.</title>
        <authorList>
            <person name="Kwon Y.M."/>
            <person name="Kim S.-J."/>
        </authorList>
    </citation>
    <scope>NUCLEOTIDE SEQUENCE [LARGE SCALE GENOMIC DNA]</scope>
    <source>
        <strain evidence="2 3">DK169</strain>
    </source>
</reference>
<dbReference type="EMBL" id="LCTZ01000002">
    <property type="protein sequence ID" value="KQC29046.1"/>
    <property type="molecule type" value="Genomic_DNA"/>
</dbReference>
<dbReference type="PROSITE" id="PS51257">
    <property type="entry name" value="PROKAR_LIPOPROTEIN"/>
    <property type="match status" value="1"/>
</dbReference>
<keyword evidence="3" id="KW-1185">Reference proteome</keyword>